<dbReference type="RefSeq" id="WP_089918813.1">
    <property type="nucleotide sequence ID" value="NZ_FOBB01000008.1"/>
</dbReference>
<dbReference type="Gene3D" id="3.20.20.370">
    <property type="entry name" value="Glycoside hydrolase/deacetylase"/>
    <property type="match status" value="1"/>
</dbReference>
<sequence>MKALLLVSILLLPFTASAQSKKALAEKLGYPKDTKLLIIHADDAGVSHSANAAIIAAYEKKAISSAAIMVPCPWFPEIAAYAKAHPELDWGIHITLTAEWKNYKWGGVSSANEIPSLLDKDGYLYASVEEFKKHAKPEEVRKEIRAQIRKAMAAGIKLSHLDTHMGSVYASPELVEIYQQVGKEFHLPVLVPMNMIQLMAPQMLPYIDTMNNVIVDQFISAYKAAPADQWHVYYDQALDRLKPGLNEMIFHLAYDNDEMQAVTIEHPDFGAAWRQNDFNYVTSEAFKTLLEKKGIRVITWKEILATL</sequence>
<dbReference type="GO" id="GO:0016787">
    <property type="term" value="F:hydrolase activity"/>
    <property type="evidence" value="ECO:0007669"/>
    <property type="project" value="UniProtKB-KW"/>
</dbReference>
<evidence type="ECO:0000256" key="3">
    <source>
        <dbReference type="ARBA" id="ARBA00022801"/>
    </source>
</evidence>
<keyword evidence="8" id="KW-1185">Reference proteome</keyword>
<dbReference type="PANTHER" id="PTHR31609">
    <property type="entry name" value="YDJC DEACETYLASE FAMILY MEMBER"/>
    <property type="match status" value="1"/>
</dbReference>
<dbReference type="OrthoDB" id="9774177at2"/>
<keyword evidence="2" id="KW-0479">Metal-binding</keyword>
<keyword evidence="4" id="KW-0460">Magnesium</keyword>
<reference evidence="7 8" key="1">
    <citation type="submission" date="2016-10" db="EMBL/GenBank/DDBJ databases">
        <authorList>
            <person name="de Groot N.N."/>
        </authorList>
    </citation>
    <scope>NUCLEOTIDE SEQUENCE [LARGE SCALE GENOMIC DNA]</scope>
    <source>
        <strain evidence="7 8">DSM 21039</strain>
    </source>
</reference>
<evidence type="ECO:0000256" key="6">
    <source>
        <dbReference type="SAM" id="SignalP"/>
    </source>
</evidence>
<dbReference type="InterPro" id="IPR006879">
    <property type="entry name" value="YdjC-like"/>
</dbReference>
<feature type="chain" id="PRO_5011531200" description="YdjC-like protein" evidence="6">
    <location>
        <begin position="19"/>
        <end position="307"/>
    </location>
</feature>
<dbReference type="GO" id="GO:0005975">
    <property type="term" value="P:carbohydrate metabolic process"/>
    <property type="evidence" value="ECO:0007669"/>
    <property type="project" value="InterPro"/>
</dbReference>
<dbReference type="CDD" id="cd10802">
    <property type="entry name" value="YdjC_TTHB029_like"/>
    <property type="match status" value="1"/>
</dbReference>
<dbReference type="PANTHER" id="PTHR31609:SF1">
    <property type="entry name" value="CARBOHYDRATE DEACETYLASE"/>
    <property type="match status" value="1"/>
</dbReference>
<evidence type="ECO:0000313" key="8">
    <source>
        <dbReference type="Proteomes" id="UP000198984"/>
    </source>
</evidence>
<dbReference type="EMBL" id="FOBB01000008">
    <property type="protein sequence ID" value="SEN13125.1"/>
    <property type="molecule type" value="Genomic_DNA"/>
</dbReference>
<keyword evidence="3" id="KW-0378">Hydrolase</keyword>
<evidence type="ECO:0000256" key="5">
    <source>
        <dbReference type="ARBA" id="ARBA00023277"/>
    </source>
</evidence>
<dbReference type="Pfam" id="PF04794">
    <property type="entry name" value="YdjC"/>
    <property type="match status" value="1"/>
</dbReference>
<proteinExistence type="predicted"/>
<feature type="signal peptide" evidence="6">
    <location>
        <begin position="1"/>
        <end position="18"/>
    </location>
</feature>
<dbReference type="GO" id="GO:0019213">
    <property type="term" value="F:deacetylase activity"/>
    <property type="evidence" value="ECO:0007669"/>
    <property type="project" value="TreeGrafter"/>
</dbReference>
<dbReference type="SUPFAM" id="SSF88713">
    <property type="entry name" value="Glycoside hydrolase/deacetylase"/>
    <property type="match status" value="1"/>
</dbReference>
<dbReference type="InterPro" id="IPR011330">
    <property type="entry name" value="Glyco_hydro/deAcase_b/a-brl"/>
</dbReference>
<keyword evidence="5" id="KW-0119">Carbohydrate metabolism</keyword>
<evidence type="ECO:0000256" key="4">
    <source>
        <dbReference type="ARBA" id="ARBA00022842"/>
    </source>
</evidence>
<evidence type="ECO:0000256" key="2">
    <source>
        <dbReference type="ARBA" id="ARBA00022723"/>
    </source>
</evidence>
<gene>
    <name evidence="7" type="ORF">SAMN04488505_108157</name>
</gene>
<organism evidence="7 8">
    <name type="scientific">Chitinophaga rupis</name>
    <dbReference type="NCBI Taxonomy" id="573321"/>
    <lineage>
        <taxon>Bacteria</taxon>
        <taxon>Pseudomonadati</taxon>
        <taxon>Bacteroidota</taxon>
        <taxon>Chitinophagia</taxon>
        <taxon>Chitinophagales</taxon>
        <taxon>Chitinophagaceae</taxon>
        <taxon>Chitinophaga</taxon>
    </lineage>
</organism>
<protein>
    <recommendedName>
        <fullName evidence="9">YdjC-like protein</fullName>
    </recommendedName>
</protein>
<evidence type="ECO:0008006" key="9">
    <source>
        <dbReference type="Google" id="ProtNLM"/>
    </source>
</evidence>
<dbReference type="STRING" id="573321.SAMN04488505_108157"/>
<comment type="cofactor">
    <cofactor evidence="1">
        <name>Mg(2+)</name>
        <dbReference type="ChEBI" id="CHEBI:18420"/>
    </cofactor>
</comment>
<accession>A0A1H8E116</accession>
<dbReference type="Proteomes" id="UP000198984">
    <property type="component" value="Unassembled WGS sequence"/>
</dbReference>
<evidence type="ECO:0000313" key="7">
    <source>
        <dbReference type="EMBL" id="SEN13125.1"/>
    </source>
</evidence>
<evidence type="ECO:0000256" key="1">
    <source>
        <dbReference type="ARBA" id="ARBA00001946"/>
    </source>
</evidence>
<keyword evidence="6" id="KW-0732">Signal</keyword>
<dbReference type="AlphaFoldDB" id="A0A1H8E116"/>
<dbReference type="GO" id="GO:0046872">
    <property type="term" value="F:metal ion binding"/>
    <property type="evidence" value="ECO:0007669"/>
    <property type="project" value="UniProtKB-KW"/>
</dbReference>
<name>A0A1H8E116_9BACT</name>